<dbReference type="EMBL" id="JAENHL010000007">
    <property type="protein sequence ID" value="MBK1868952.1"/>
    <property type="molecule type" value="Genomic_DNA"/>
</dbReference>
<evidence type="ECO:0000313" key="1">
    <source>
        <dbReference type="EMBL" id="MBK1868952.1"/>
    </source>
</evidence>
<evidence type="ECO:0000313" key="2">
    <source>
        <dbReference type="Proteomes" id="UP000616151"/>
    </source>
</evidence>
<proteinExistence type="predicted"/>
<dbReference type="Proteomes" id="UP000616151">
    <property type="component" value="Unassembled WGS sequence"/>
</dbReference>
<keyword evidence="2" id="KW-1185">Reference proteome</keyword>
<sequence length="434" mass="47127">MLGGALGEAGQSLPELEETLKKAKQRNLAWYGPRMFRPSYFAGTDVLDVATKAFNLFASENWLYGRTSYPALGEFEDDVLDTLYDLFHAPAGAAGILTSGGTESLIEAVHIARDKAQATGKTGRLNIVIPNTAHPALDKATHLLAMDVRRAPPQETQEAELDWLARALDRNTVLLVGSAPPYPFGEVDPIDRLAQLAKAHGIRLHVDACLGGMILPFAEMLGRQPPLFDFRIDGVSSLSVDLHKFGYSAKGISALIFREADDATFTRTVFTDWPSGMYGTPSISGTRPGGALASAWAVMRYLGRDGFMERTRKIYEIRDEFIERLRALDASVIGRPDCYHFNFALAGLDNLLLAAELSKEGWIVSSTEKPAAVQLMITAAHEGVAQPFAKAVADIAMDIRKGKRTGGGESSVYSKVVVKQRLAKGNEARPTAST</sequence>
<name>A0ACC5R8M7_9HYPH</name>
<keyword evidence="1" id="KW-0808">Transferase</keyword>
<comment type="caution">
    <text evidence="1">The sequence shown here is derived from an EMBL/GenBank/DDBJ whole genome shotgun (WGS) entry which is preliminary data.</text>
</comment>
<reference evidence="1" key="1">
    <citation type="submission" date="2021-01" db="EMBL/GenBank/DDBJ databases">
        <authorList>
            <person name="Sun Q."/>
        </authorList>
    </citation>
    <scope>NUCLEOTIDE SEQUENCE</scope>
    <source>
        <strain evidence="1">YIM B02566</strain>
    </source>
</reference>
<accession>A0ACC5R8M7</accession>
<organism evidence="1 2">
    <name type="scientific">Taklimakanibacter albus</name>
    <dbReference type="NCBI Taxonomy" id="2800327"/>
    <lineage>
        <taxon>Bacteria</taxon>
        <taxon>Pseudomonadati</taxon>
        <taxon>Pseudomonadota</taxon>
        <taxon>Alphaproteobacteria</taxon>
        <taxon>Hyphomicrobiales</taxon>
        <taxon>Aestuariivirgaceae</taxon>
        <taxon>Taklimakanibacter</taxon>
    </lineage>
</organism>
<protein>
    <submittedName>
        <fullName evidence="1">Aspartate aminotransferase family protein</fullName>
    </submittedName>
</protein>
<gene>
    <name evidence="1" type="ORF">JHL16_21515</name>
</gene>
<keyword evidence="1" id="KW-0032">Aminotransferase</keyword>